<dbReference type="Gene3D" id="4.10.60.10">
    <property type="entry name" value="Zinc finger, CCHC-type"/>
    <property type="match status" value="1"/>
</dbReference>
<dbReference type="PANTHER" id="PTHR31286">
    <property type="entry name" value="GLYCINE-RICH CELL WALL STRUCTURAL PROTEIN 1.8-LIKE"/>
    <property type="match status" value="1"/>
</dbReference>
<gene>
    <name evidence="4" type="ORF">R1sor_000120</name>
</gene>
<evidence type="ECO:0000256" key="1">
    <source>
        <dbReference type="PROSITE-ProRule" id="PRU00047"/>
    </source>
</evidence>
<protein>
    <recommendedName>
        <fullName evidence="3">CCHC-type domain-containing protein</fullName>
    </recommendedName>
</protein>
<dbReference type="InterPro" id="IPR001878">
    <property type="entry name" value="Znf_CCHC"/>
</dbReference>
<sequence length="319" mass="35440">MIYTTPWEPGFDTHKILAKKMAVWLDLLNVNPMMEVVGKSLLGSLGDVLQVAGTTEKMEGKFANIRGCVLMDMTQPLPSVLSLHMNKVSKKIRIRYDTLPDACFKCHEHGHFARICPRNQPDKQKEASVPEQEVEDPFTEVKGRGKGKLPVPPQPIPERANAFEVLNEAPEETPEEDNMTEEDDSLDIFTQQDTCHQSDNSQLKAGIPDLNATPIDSPSASSDKVSKKKNKKARQREKRREDKLRKEAALGAAAQIPRDQVEATEVESCDNSSSEEEEGSSRLWQTKGGKKHRGEEDVMETTAGWSSQSATNNAQVTTA</sequence>
<dbReference type="GO" id="GO:0008270">
    <property type="term" value="F:zinc ion binding"/>
    <property type="evidence" value="ECO:0007669"/>
    <property type="project" value="UniProtKB-KW"/>
</dbReference>
<dbReference type="InterPro" id="IPR036875">
    <property type="entry name" value="Znf_CCHC_sf"/>
</dbReference>
<evidence type="ECO:0000256" key="2">
    <source>
        <dbReference type="SAM" id="MobiDB-lite"/>
    </source>
</evidence>
<dbReference type="PANTHER" id="PTHR31286:SF180">
    <property type="entry name" value="OS10G0362600 PROTEIN"/>
    <property type="match status" value="1"/>
</dbReference>
<keyword evidence="1" id="KW-0862">Zinc</keyword>
<dbReference type="Proteomes" id="UP001633002">
    <property type="component" value="Unassembled WGS sequence"/>
</dbReference>
<feature type="domain" description="CCHC-type" evidence="3">
    <location>
        <begin position="103"/>
        <end position="118"/>
    </location>
</feature>
<evidence type="ECO:0000313" key="5">
    <source>
        <dbReference type="Proteomes" id="UP001633002"/>
    </source>
</evidence>
<dbReference type="InterPro" id="IPR040256">
    <property type="entry name" value="At4g02000-like"/>
</dbReference>
<reference evidence="4 5" key="1">
    <citation type="submission" date="2024-09" db="EMBL/GenBank/DDBJ databases">
        <title>Chromosome-scale assembly of Riccia sorocarpa.</title>
        <authorList>
            <person name="Paukszto L."/>
        </authorList>
    </citation>
    <scope>NUCLEOTIDE SEQUENCE [LARGE SCALE GENOMIC DNA]</scope>
    <source>
        <strain evidence="4">LP-2024</strain>
        <tissue evidence="4">Aerial parts of the thallus</tissue>
    </source>
</reference>
<evidence type="ECO:0000259" key="3">
    <source>
        <dbReference type="PROSITE" id="PS50158"/>
    </source>
</evidence>
<feature type="compositionally biased region" description="Acidic residues" evidence="2">
    <location>
        <begin position="262"/>
        <end position="278"/>
    </location>
</feature>
<feature type="compositionally biased region" description="Basic residues" evidence="2">
    <location>
        <begin position="226"/>
        <end position="237"/>
    </location>
</feature>
<keyword evidence="1" id="KW-0479">Metal-binding</keyword>
<name>A0ABD3GS92_9MARC</name>
<dbReference type="SUPFAM" id="SSF57756">
    <property type="entry name" value="Retrovirus zinc finger-like domains"/>
    <property type="match status" value="1"/>
</dbReference>
<evidence type="ECO:0000313" key="4">
    <source>
        <dbReference type="EMBL" id="KAL3682098.1"/>
    </source>
</evidence>
<organism evidence="4 5">
    <name type="scientific">Riccia sorocarpa</name>
    <dbReference type="NCBI Taxonomy" id="122646"/>
    <lineage>
        <taxon>Eukaryota</taxon>
        <taxon>Viridiplantae</taxon>
        <taxon>Streptophyta</taxon>
        <taxon>Embryophyta</taxon>
        <taxon>Marchantiophyta</taxon>
        <taxon>Marchantiopsida</taxon>
        <taxon>Marchantiidae</taxon>
        <taxon>Marchantiales</taxon>
        <taxon>Ricciaceae</taxon>
        <taxon>Riccia</taxon>
    </lineage>
</organism>
<accession>A0ABD3GS92</accession>
<dbReference type="EMBL" id="JBJQOH010000006">
    <property type="protein sequence ID" value="KAL3682098.1"/>
    <property type="molecule type" value="Genomic_DNA"/>
</dbReference>
<feature type="compositionally biased region" description="Polar residues" evidence="2">
    <location>
        <begin position="303"/>
        <end position="319"/>
    </location>
</feature>
<comment type="caution">
    <text evidence="4">The sequence shown here is derived from an EMBL/GenBank/DDBJ whole genome shotgun (WGS) entry which is preliminary data.</text>
</comment>
<feature type="region of interest" description="Disordered" evidence="2">
    <location>
        <begin position="117"/>
        <end position="157"/>
    </location>
</feature>
<feature type="compositionally biased region" description="Polar residues" evidence="2">
    <location>
        <begin position="194"/>
        <end position="203"/>
    </location>
</feature>
<keyword evidence="1" id="KW-0863">Zinc-finger</keyword>
<dbReference type="AlphaFoldDB" id="A0ABD3GS92"/>
<feature type="region of interest" description="Disordered" evidence="2">
    <location>
        <begin position="194"/>
        <end position="319"/>
    </location>
</feature>
<feature type="compositionally biased region" description="Basic and acidic residues" evidence="2">
    <location>
        <begin position="238"/>
        <end position="248"/>
    </location>
</feature>
<proteinExistence type="predicted"/>
<dbReference type="PROSITE" id="PS50158">
    <property type="entry name" value="ZF_CCHC"/>
    <property type="match status" value="1"/>
</dbReference>
<keyword evidence="5" id="KW-1185">Reference proteome</keyword>